<dbReference type="RefSeq" id="YP_008126175.1">
    <property type="nucleotide sequence ID" value="NC_021534.1"/>
</dbReference>
<sequence length="64" mass="7120">MAKYEVIASGIFVKDKDGRLRELAIGDVIDESTPHIESKLRPVSEKILEVATPQESQPKAKKTK</sequence>
<gene>
    <name evidence="1" type="ORF">VPRG_00011</name>
</gene>
<dbReference type="EMBL" id="JF974312">
    <property type="protein sequence ID" value="AGN34253.1"/>
    <property type="molecule type" value="Genomic_DNA"/>
</dbReference>
<dbReference type="Proteomes" id="UP000201358">
    <property type="component" value="Segment"/>
</dbReference>
<evidence type="ECO:0000313" key="2">
    <source>
        <dbReference type="Proteomes" id="UP000201358"/>
    </source>
</evidence>
<reference evidence="1 2" key="1">
    <citation type="submission" date="2010-12" db="EMBL/GenBank/DDBJ databases">
        <title>The Genome Sequence of Vibrio phage pYD38-A.</title>
        <authorList>
            <consortium name="The Broad Institute Genome Sequencing Platform"/>
            <person name="Henn M.R."/>
            <person name="Wolf A."/>
            <person name="Jost G."/>
            <person name="Levin J."/>
            <person name="Malboeuf C."/>
            <person name="Casali M."/>
            <person name="Russ C."/>
            <person name="Lennon N."/>
            <person name="Chapman S.B."/>
            <person name="Erlich R."/>
            <person name="Young S.K."/>
            <person name="Yandava C."/>
            <person name="Zeng Q."/>
            <person name="Alvarado L."/>
            <person name="Anderson S."/>
            <person name="Berlin A."/>
            <person name="Chen Z."/>
            <person name="Freedman E."/>
            <person name="Gellesch M."/>
            <person name="Goldberg J."/>
            <person name="Green L."/>
            <person name="Griggs A."/>
            <person name="Gujja S."/>
            <person name="Heilman E.R."/>
            <person name="Heiman D."/>
            <person name="Hollinger A."/>
            <person name="Howarth C."/>
            <person name="Larson L."/>
            <person name="Mehta T."/>
            <person name="Pearson M."/>
            <person name="Roberts A."/>
            <person name="Ryan E."/>
            <person name="Saif S."/>
            <person name="Shea T."/>
            <person name="Shenoy N."/>
            <person name="Sisk P."/>
            <person name="Stolte C."/>
            <person name="Sykes S."/>
            <person name="White J."/>
            <person name="Haas B."/>
            <person name="Nusbaum C."/>
            <person name="Birren B."/>
        </authorList>
    </citation>
    <scope>NUCLEOTIDE SEQUENCE [LARGE SCALE GENOMIC DNA]</scope>
    <source>
        <strain evidence="2">pYD38</strain>
    </source>
</reference>
<dbReference type="OrthoDB" id="26568at10239"/>
<protein>
    <submittedName>
        <fullName evidence="1">Uncharacterized protein</fullName>
    </submittedName>
</protein>
<accession>R9TMU9</accession>
<evidence type="ECO:0000313" key="1">
    <source>
        <dbReference type="EMBL" id="AGN34253.1"/>
    </source>
</evidence>
<name>R9TMU9_9CAUD</name>
<organism evidence="1 2">
    <name type="scientific">Vibrio phage pYD38-A</name>
    <dbReference type="NCBI Taxonomy" id="754051"/>
    <lineage>
        <taxon>Viruses</taxon>
        <taxon>Duplodnaviria</taxon>
        <taxon>Heunggongvirae</taxon>
        <taxon>Uroviricota</taxon>
        <taxon>Caudoviricetes</taxon>
        <taxon>Roufvirus</taxon>
        <taxon>Roufvirus pIS4A</taxon>
    </lineage>
</organism>
<dbReference type="KEGG" id="vg:16045560"/>
<proteinExistence type="predicted"/>
<dbReference type="GeneID" id="16045560"/>